<dbReference type="EMBL" id="BSXT01001238">
    <property type="protein sequence ID" value="GMF40336.1"/>
    <property type="molecule type" value="Genomic_DNA"/>
</dbReference>
<comment type="caution">
    <text evidence="1">The sequence shown here is derived from an EMBL/GenBank/DDBJ whole genome shotgun (WGS) entry which is preliminary data.</text>
</comment>
<dbReference type="OrthoDB" id="162805at2759"/>
<reference evidence="1" key="1">
    <citation type="submission" date="2023-04" db="EMBL/GenBank/DDBJ databases">
        <title>Phytophthora fragariaefolia NBRC 109709.</title>
        <authorList>
            <person name="Ichikawa N."/>
            <person name="Sato H."/>
            <person name="Tonouchi N."/>
        </authorList>
    </citation>
    <scope>NUCLEOTIDE SEQUENCE</scope>
    <source>
        <strain evidence="1">NBRC 109709</strain>
    </source>
</reference>
<sequence>MQNNVEDFDIFAAVLQTARYGWGVRVEFRDDNGQLTTRWACLADESCRTSGTNLFTMSTGKTSRAARHLRLVHHLHSPKTDVEVAGKRKRDAEVEMLRASPLYAKNPARLNLLLETLRIKNHNLPLRTGEYNESKLIEALVVKQEMQTVVNAKRVKDAIVELYRSTKAEMLEYLADNREHYPIFTLVADFWTCKTTSDKFLGLRVYLIDKDWRFTSVVLGRKKFNPSYSDRDGGIRKPFKTWLTKMLEDFGLTTSDFYGSASDSGGDVKYMLSSALNLKWEWCFAHMTHAATKMSCGVNGKKSREANPDMAELITKMTRVMTQVKLKKKPEWISASSLTPLASKTRDLLRDSLDERFFSRYYTDSKFDTCDFALEMMLKLHPIYKDTQESLNRAVVMCCRQHGKTGRDAVERLREVNAKIRSNLLSLLKSIAEPLEAAEEQADSSVARLSRLEARFAPRAARPATTSRVDRRAEDELDRWLEDPIGVQRNADMTPKESMLQFGRDSKSQVNTGLSLKLSGFIRYTIFFVSA</sequence>
<evidence type="ECO:0000313" key="1">
    <source>
        <dbReference type="EMBL" id="GMF40336.1"/>
    </source>
</evidence>
<evidence type="ECO:0000313" key="2">
    <source>
        <dbReference type="Proteomes" id="UP001165121"/>
    </source>
</evidence>
<name>A0A9W6XK87_9STRA</name>
<dbReference type="Proteomes" id="UP001165121">
    <property type="component" value="Unassembled WGS sequence"/>
</dbReference>
<proteinExistence type="predicted"/>
<protein>
    <submittedName>
        <fullName evidence="1">Unnamed protein product</fullName>
    </submittedName>
</protein>
<gene>
    <name evidence="1" type="ORF">Pfra01_001235000</name>
</gene>
<accession>A0A9W6XK87</accession>
<dbReference type="AlphaFoldDB" id="A0A9W6XK87"/>
<keyword evidence="2" id="KW-1185">Reference proteome</keyword>
<organism evidence="1 2">
    <name type="scientific">Phytophthora fragariaefolia</name>
    <dbReference type="NCBI Taxonomy" id="1490495"/>
    <lineage>
        <taxon>Eukaryota</taxon>
        <taxon>Sar</taxon>
        <taxon>Stramenopiles</taxon>
        <taxon>Oomycota</taxon>
        <taxon>Peronosporomycetes</taxon>
        <taxon>Peronosporales</taxon>
        <taxon>Peronosporaceae</taxon>
        <taxon>Phytophthora</taxon>
    </lineage>
</organism>